<reference evidence="1 2" key="1">
    <citation type="submission" date="2020-12" db="EMBL/GenBank/DDBJ databases">
        <title>HMF7856_wgs.fasta genome submission.</title>
        <authorList>
            <person name="Kang H."/>
            <person name="Kim H."/>
            <person name="Joh K."/>
        </authorList>
    </citation>
    <scope>NUCLEOTIDE SEQUENCE [LARGE SCALE GENOMIC DNA]</scope>
    <source>
        <strain evidence="1 2">HMF7856</strain>
    </source>
</reference>
<accession>A0A6I4I1F0</accession>
<sequence>MSSHHIVREKQEPALLVLGLDGFSMENLGQLLEWSPTVIATADTFDQLISQEIKVDWLIGDATANMQDNIETIVASDPLSLALNELISREYGAVNIVGDVVVDELKDFISQINIVIYSANQKIYPVRSGFQKWLPAGESICIIGKAEGLSVRGLVPVHDGHYRTEADGMVTIRFTGDYLFISELI</sequence>
<dbReference type="KEGG" id="mgik:GO620_012310"/>
<gene>
    <name evidence="1" type="ORF">GO620_012310</name>
</gene>
<evidence type="ECO:0000313" key="1">
    <source>
        <dbReference type="EMBL" id="QQL48957.1"/>
    </source>
</evidence>
<name>A0A6I4I1F0_9SPHI</name>
<organism evidence="1 2">
    <name type="scientific">Mucilaginibacter ginkgonis</name>
    <dbReference type="NCBI Taxonomy" id="2682091"/>
    <lineage>
        <taxon>Bacteria</taxon>
        <taxon>Pseudomonadati</taxon>
        <taxon>Bacteroidota</taxon>
        <taxon>Sphingobacteriia</taxon>
        <taxon>Sphingobacteriales</taxon>
        <taxon>Sphingobacteriaceae</taxon>
        <taxon>Mucilaginibacter</taxon>
    </lineage>
</organism>
<dbReference type="AlphaFoldDB" id="A0A6I4I1F0"/>
<keyword evidence="1" id="KW-0808">Transferase</keyword>
<evidence type="ECO:0000313" key="2">
    <source>
        <dbReference type="Proteomes" id="UP000429232"/>
    </source>
</evidence>
<proteinExistence type="predicted"/>
<keyword evidence="1" id="KW-0418">Kinase</keyword>
<dbReference type="RefSeq" id="WP_157525656.1">
    <property type="nucleotide sequence ID" value="NZ_CP066775.1"/>
</dbReference>
<keyword evidence="2" id="KW-1185">Reference proteome</keyword>
<dbReference type="GO" id="GO:0016301">
    <property type="term" value="F:kinase activity"/>
    <property type="evidence" value="ECO:0007669"/>
    <property type="project" value="UniProtKB-KW"/>
</dbReference>
<protein>
    <submittedName>
        <fullName evidence="1">Thiamine pyrophosphokinase</fullName>
    </submittedName>
</protein>
<dbReference type="Proteomes" id="UP000429232">
    <property type="component" value="Chromosome"/>
</dbReference>
<dbReference type="EMBL" id="CP066775">
    <property type="protein sequence ID" value="QQL48957.1"/>
    <property type="molecule type" value="Genomic_DNA"/>
</dbReference>